<dbReference type="InterPro" id="IPR045060">
    <property type="entry name" value="Phe-tRNA-ligase_IIc_bsu"/>
</dbReference>
<dbReference type="CDD" id="cd00769">
    <property type="entry name" value="PheRS_beta_core"/>
    <property type="match status" value="1"/>
</dbReference>
<dbReference type="InterPro" id="IPR041616">
    <property type="entry name" value="PheRS_beta_core"/>
</dbReference>
<dbReference type="SUPFAM" id="SSF55681">
    <property type="entry name" value="Class II aaRS and biotin synthetases"/>
    <property type="match status" value="1"/>
</dbReference>
<evidence type="ECO:0000256" key="4">
    <source>
        <dbReference type="ARBA" id="ARBA00022723"/>
    </source>
</evidence>
<dbReference type="InterPro" id="IPR005121">
    <property type="entry name" value="Fdx_antiC-bd"/>
</dbReference>
<dbReference type="PROSITE" id="PS51483">
    <property type="entry name" value="B5"/>
    <property type="match status" value="1"/>
</dbReference>
<feature type="domain" description="B5" evidence="13">
    <location>
        <begin position="300"/>
        <end position="388"/>
    </location>
</feature>
<dbReference type="GO" id="GO:0003723">
    <property type="term" value="F:RNA binding"/>
    <property type="evidence" value="ECO:0007669"/>
    <property type="project" value="InterPro"/>
</dbReference>
<protein>
    <recommendedName>
        <fullName evidence="11">Phenylalanine--tRNA ligase beta subunit, chloroplastic</fullName>
        <ecNumber evidence="11">6.1.1.20</ecNumber>
    </recommendedName>
    <alternativeName>
        <fullName evidence="11">Phenylalanyl-tRNA synthetase beta subunit</fullName>
        <shortName evidence="11">PheRS</shortName>
    </alternativeName>
</protein>
<keyword evidence="14" id="KW-0150">Chloroplast</keyword>
<comment type="cofactor">
    <cofactor evidence="11">
        <name>Mg(2+)</name>
        <dbReference type="ChEBI" id="CHEBI:18420"/>
    </cofactor>
    <text evidence="11">Binds 2 magnesium ions per tetramer.</text>
</comment>
<dbReference type="EMBL" id="MT383641">
    <property type="protein sequence ID" value="QWM93410.1"/>
    <property type="molecule type" value="Genomic_DNA"/>
</dbReference>
<keyword evidence="6 11" id="KW-0067">ATP-binding</keyword>
<evidence type="ECO:0000256" key="11">
    <source>
        <dbReference type="HAMAP-Rule" id="MF_00283"/>
    </source>
</evidence>
<dbReference type="Pfam" id="PF03147">
    <property type="entry name" value="FDX-ACB"/>
    <property type="match status" value="1"/>
</dbReference>
<feature type="binding site" evidence="11">
    <location>
        <position position="372"/>
    </location>
    <ligand>
        <name>Mg(2+)</name>
        <dbReference type="ChEBI" id="CHEBI:18420"/>
        <note>shared with alpha subunit</note>
    </ligand>
</feature>
<dbReference type="Gene3D" id="3.30.70.380">
    <property type="entry name" value="Ferrodoxin-fold anticodon-binding domain"/>
    <property type="match status" value="1"/>
</dbReference>
<dbReference type="SUPFAM" id="SSF56037">
    <property type="entry name" value="PheT/TilS domain"/>
    <property type="match status" value="1"/>
</dbReference>
<comment type="similarity">
    <text evidence="1 11">Belongs to the phenylalanyl-tRNA synthetase beta subunit family. Type 1 subfamily.</text>
</comment>
<feature type="binding site" evidence="11">
    <location>
        <position position="375"/>
    </location>
    <ligand>
        <name>Mg(2+)</name>
        <dbReference type="ChEBI" id="CHEBI:18420"/>
        <note>shared with alpha subunit</note>
    </ligand>
</feature>
<dbReference type="NCBIfam" id="TIGR00472">
    <property type="entry name" value="pheT_bact"/>
    <property type="match status" value="1"/>
</dbReference>
<dbReference type="AlphaFoldDB" id="A0A8F0WG53"/>
<dbReference type="SMART" id="SM00873">
    <property type="entry name" value="B3_4"/>
    <property type="match status" value="1"/>
</dbReference>
<dbReference type="Pfam" id="PF17759">
    <property type="entry name" value="tRNA_synthFbeta"/>
    <property type="match status" value="1"/>
</dbReference>
<dbReference type="Gene3D" id="3.50.40.10">
    <property type="entry name" value="Phenylalanyl-trna Synthetase, Chain B, domain 3"/>
    <property type="match status" value="1"/>
</dbReference>
<name>A0A8F0WG53_9STRA</name>
<dbReference type="InterPro" id="IPR005147">
    <property type="entry name" value="tRNA_synthase_B5-dom"/>
</dbReference>
<evidence type="ECO:0000256" key="9">
    <source>
        <dbReference type="ARBA" id="ARBA00023146"/>
    </source>
</evidence>
<dbReference type="EC" id="6.1.1.20" evidence="11"/>
<proteinExistence type="inferred from homology"/>
<dbReference type="SUPFAM" id="SSF54991">
    <property type="entry name" value="Anticodon-binding domain of PheRS"/>
    <property type="match status" value="1"/>
</dbReference>
<dbReference type="GO" id="GO:0009328">
    <property type="term" value="C:phenylalanine-tRNA ligase complex"/>
    <property type="evidence" value="ECO:0007669"/>
    <property type="project" value="TreeGrafter"/>
</dbReference>
<keyword evidence="3 11" id="KW-0436">Ligase</keyword>
<keyword evidence="14" id="KW-0934">Plastid</keyword>
<dbReference type="SMART" id="SM00874">
    <property type="entry name" value="B5"/>
    <property type="match status" value="1"/>
</dbReference>
<dbReference type="InterPro" id="IPR005146">
    <property type="entry name" value="B3/B4_tRNA-bd"/>
</dbReference>
<dbReference type="InterPro" id="IPR004532">
    <property type="entry name" value="Phe-tRNA-ligase_IIc_bsu_bact"/>
</dbReference>
<evidence type="ECO:0000256" key="3">
    <source>
        <dbReference type="ARBA" id="ARBA00022598"/>
    </source>
</evidence>
<comment type="subcellular location">
    <subcellularLocation>
        <location evidence="11">Plastid</location>
        <location evidence="11">Chloroplast</location>
    </subcellularLocation>
</comment>
<dbReference type="GO" id="GO:0004826">
    <property type="term" value="F:phenylalanine-tRNA ligase activity"/>
    <property type="evidence" value="ECO:0007669"/>
    <property type="project" value="UniProtKB-UniRule"/>
</dbReference>
<dbReference type="GO" id="GO:0009507">
    <property type="term" value="C:chloroplast"/>
    <property type="evidence" value="ECO:0007669"/>
    <property type="project" value="UniProtKB-SubCell"/>
</dbReference>
<reference evidence="14" key="1">
    <citation type="journal article" date="2021" name="Ecol Indic">
        <title>Morphological and molecular identification reveals that waters from an isolated oasis in Tamanrasset (extreme South of Algerian Sahara) are colonized by opportunistic and pollution-tolerant diatom species.</title>
        <authorList>
            <person name="Gastineau R."/>
            <person name="Hamedi C."/>
            <person name="Baba Hamed M.B."/>
            <person name="Abi-Ayad S.-M.E.-A."/>
            <person name="Bak M."/>
            <person name="Lemieux C."/>
            <person name="Turmel M."/>
            <person name="Dobosz S."/>
            <person name="Wrobel R.J."/>
            <person name="Kierzek A."/>
            <person name="Lange-Bertalot H."/>
            <person name="Witkowski A."/>
        </authorList>
    </citation>
    <scope>NUCLEOTIDE SEQUENCE</scope>
    <source>
        <strain evidence="14">SZCZR1829</strain>
    </source>
</reference>
<dbReference type="InterPro" id="IPR009061">
    <property type="entry name" value="DNA-bd_dom_put_sf"/>
</dbReference>
<sequence length="708" mass="80692">MQISLKWINELVNIEKIKLDTLVEKLTLGGFEVEEILEIEISKTNQIVLDISATANRSDSLSIQGIASEIAALLNTSLNISTHLLRSEKLKQIILQKATIFSINTGCTTLLSVSVENLVNRTIPKWITKKLLSSGVTPSNTLVDFQSYILLETGYPFAFYDFDKIIKKVGKVDFELSVSRAADNESFVASNNENYNLDPSILLIKANELPLSIGGIIESQEFSCDNLTKSILIEASIFNAATIRQQSRKLGLRTDRSTRYEKSVKNTYLIESLYRLISLLRISNPNLTIKLETIIKANEQIINPIILNYGTLKEILGPTKKLSNNSFEYIDSKTIEDYLNRLNCIYVYNDKEDAWIVTVPHSRSDDLTREIDLIEEIGRLHGFNNFLITLPKLQVIGTKDKSYQTRQKLTSCLLNLGLNELIHYSLVNEKTFLTNQISLVNPLVSEYASLRVSLLPNLIRTSQENWKQSSSIINGFEYGHVFSLDTNTNFKEKEYVAGILGGLQTKTTWSESEQVITWFEAKGRIERLFEQLNVPVIWKSTSTSSNHLQEIFHKYRHAEIYRESGTLIGNFGQIHPILANDLSISSNLYLFEFDLAIIQVALENNNVSIYKEYSSYPKIIKDISFIIKQDIEFNQLKQLLYLNGSQFLSKINLLDEYKGNSIPEDHTSLCLQLIFQSNEKTLQNSEIEEILNNIRFVLTHEFNATIRN</sequence>
<comment type="catalytic activity">
    <reaction evidence="10 11">
        <text>tRNA(Phe) + L-phenylalanine + ATP = L-phenylalanyl-tRNA(Phe) + AMP + diphosphate + H(+)</text>
        <dbReference type="Rhea" id="RHEA:19413"/>
        <dbReference type="Rhea" id="RHEA-COMP:9668"/>
        <dbReference type="Rhea" id="RHEA-COMP:9699"/>
        <dbReference type="ChEBI" id="CHEBI:15378"/>
        <dbReference type="ChEBI" id="CHEBI:30616"/>
        <dbReference type="ChEBI" id="CHEBI:33019"/>
        <dbReference type="ChEBI" id="CHEBI:58095"/>
        <dbReference type="ChEBI" id="CHEBI:78442"/>
        <dbReference type="ChEBI" id="CHEBI:78531"/>
        <dbReference type="ChEBI" id="CHEBI:456215"/>
        <dbReference type="EC" id="6.1.1.20"/>
    </reaction>
</comment>
<evidence type="ECO:0000256" key="1">
    <source>
        <dbReference type="ARBA" id="ARBA00008653"/>
    </source>
</evidence>
<evidence type="ECO:0000256" key="8">
    <source>
        <dbReference type="ARBA" id="ARBA00022917"/>
    </source>
</evidence>
<dbReference type="Gene3D" id="3.30.930.10">
    <property type="entry name" value="Bira Bifunctional Protein, Domain 2"/>
    <property type="match status" value="1"/>
</dbReference>
<evidence type="ECO:0000259" key="13">
    <source>
        <dbReference type="PROSITE" id="PS51483"/>
    </source>
</evidence>
<dbReference type="InterPro" id="IPR045864">
    <property type="entry name" value="aa-tRNA-synth_II/BPL/LPL"/>
</dbReference>
<evidence type="ECO:0000256" key="5">
    <source>
        <dbReference type="ARBA" id="ARBA00022741"/>
    </source>
</evidence>
<keyword evidence="8 11" id="KW-0648">Protein biosynthesis</keyword>
<dbReference type="SMART" id="SM00896">
    <property type="entry name" value="FDX-ACB"/>
    <property type="match status" value="1"/>
</dbReference>
<feature type="domain" description="FDX-ACB" evidence="12">
    <location>
        <begin position="614"/>
        <end position="707"/>
    </location>
</feature>
<dbReference type="SUPFAM" id="SSF46955">
    <property type="entry name" value="Putative DNA-binding domain"/>
    <property type="match status" value="2"/>
</dbReference>
<dbReference type="PROSITE" id="PS51447">
    <property type="entry name" value="FDX_ACB"/>
    <property type="match status" value="1"/>
</dbReference>
<dbReference type="Pfam" id="PF03483">
    <property type="entry name" value="B3_4"/>
    <property type="match status" value="1"/>
</dbReference>
<dbReference type="InterPro" id="IPR020825">
    <property type="entry name" value="Phe-tRNA_synthase-like_B3/B4"/>
</dbReference>
<evidence type="ECO:0000256" key="10">
    <source>
        <dbReference type="ARBA" id="ARBA00049255"/>
    </source>
</evidence>
<dbReference type="PANTHER" id="PTHR10947">
    <property type="entry name" value="PHENYLALANYL-TRNA SYNTHETASE BETA CHAIN AND LEUCINE-RICH REPEAT-CONTAINING PROTEIN 47"/>
    <property type="match status" value="1"/>
</dbReference>
<dbReference type="PANTHER" id="PTHR10947:SF0">
    <property type="entry name" value="PHENYLALANINE--TRNA LIGASE BETA SUBUNIT"/>
    <property type="match status" value="1"/>
</dbReference>
<keyword evidence="7 11" id="KW-0460">Magnesium</keyword>
<dbReference type="GeneID" id="67123615"/>
<feature type="binding site" evidence="11">
    <location>
        <position position="376"/>
    </location>
    <ligand>
        <name>Mg(2+)</name>
        <dbReference type="ChEBI" id="CHEBI:18420"/>
        <note>shared with alpha subunit</note>
    </ligand>
</feature>
<evidence type="ECO:0000256" key="6">
    <source>
        <dbReference type="ARBA" id="ARBA00022840"/>
    </source>
</evidence>
<keyword evidence="5 11" id="KW-0547">Nucleotide-binding</keyword>
<dbReference type="RefSeq" id="YP_010133920.1">
    <property type="nucleotide sequence ID" value="NC_056790.1"/>
</dbReference>
<geneLocation type="chloroplast" evidence="14"/>
<dbReference type="InterPro" id="IPR036690">
    <property type="entry name" value="Fdx_antiC-bd_sf"/>
</dbReference>
<evidence type="ECO:0000256" key="7">
    <source>
        <dbReference type="ARBA" id="ARBA00022842"/>
    </source>
</evidence>
<dbReference type="GO" id="GO:0000287">
    <property type="term" value="F:magnesium ion binding"/>
    <property type="evidence" value="ECO:0007669"/>
    <property type="project" value="UniProtKB-UniRule"/>
</dbReference>
<dbReference type="Gene3D" id="3.30.56.10">
    <property type="match status" value="2"/>
</dbReference>
<evidence type="ECO:0000259" key="12">
    <source>
        <dbReference type="PROSITE" id="PS51447"/>
    </source>
</evidence>
<keyword evidence="4 11" id="KW-0479">Metal-binding</keyword>
<organism evidence="14">
    <name type="scientific">Fistulifera saprophila</name>
    <dbReference type="NCBI Taxonomy" id="880757"/>
    <lineage>
        <taxon>Eukaryota</taxon>
        <taxon>Sar</taxon>
        <taxon>Stramenopiles</taxon>
        <taxon>Ochrophyta</taxon>
        <taxon>Bacillariophyta</taxon>
        <taxon>Bacillariophyceae</taxon>
        <taxon>Bacillariophycidae</taxon>
        <taxon>Naviculales</taxon>
        <taxon>Naviculaceae</taxon>
        <taxon>Fistulifera</taxon>
    </lineage>
</organism>
<gene>
    <name evidence="14" type="primary">syfB</name>
    <name evidence="11" type="synonym">pheT</name>
</gene>
<dbReference type="Pfam" id="PF03484">
    <property type="entry name" value="B5"/>
    <property type="match status" value="1"/>
</dbReference>
<accession>A0A8F0WG53</accession>
<dbReference type="HAMAP" id="MF_00283">
    <property type="entry name" value="Phe_tRNA_synth_beta1"/>
    <property type="match status" value="1"/>
</dbReference>
<evidence type="ECO:0000313" key="14">
    <source>
        <dbReference type="EMBL" id="QWM93410.1"/>
    </source>
</evidence>
<dbReference type="GO" id="GO:0005524">
    <property type="term" value="F:ATP binding"/>
    <property type="evidence" value="ECO:0007669"/>
    <property type="project" value="UniProtKB-UniRule"/>
</dbReference>
<evidence type="ECO:0000256" key="2">
    <source>
        <dbReference type="ARBA" id="ARBA00011209"/>
    </source>
</evidence>
<keyword evidence="9 11" id="KW-0030">Aminoacyl-tRNA synthetase</keyword>
<dbReference type="GO" id="GO:0006432">
    <property type="term" value="P:phenylalanyl-tRNA aminoacylation"/>
    <property type="evidence" value="ECO:0007669"/>
    <property type="project" value="UniProtKB-UniRule"/>
</dbReference>
<feature type="binding site" evidence="11">
    <location>
        <position position="366"/>
    </location>
    <ligand>
        <name>Mg(2+)</name>
        <dbReference type="ChEBI" id="CHEBI:18420"/>
        <note>shared with alpha subunit</note>
    </ligand>
</feature>
<comment type="subunit">
    <text evidence="2 11">Tetramer of two alpha and two beta subunits.</text>
</comment>